<evidence type="ECO:0000313" key="4">
    <source>
        <dbReference type="Proteomes" id="UP001595632"/>
    </source>
</evidence>
<comment type="similarity">
    <text evidence="1">Belongs to the metallo-dependent hydrolases superfamily. ATZ/TRZ family.</text>
</comment>
<dbReference type="Gene3D" id="2.30.40.10">
    <property type="entry name" value="Urease, subunit C, domain 1"/>
    <property type="match status" value="1"/>
</dbReference>
<dbReference type="PANTHER" id="PTHR43794:SF5">
    <property type="entry name" value="CHLOROHYDROLASE FAMILY PROTEIN"/>
    <property type="match status" value="1"/>
</dbReference>
<dbReference type="InterPro" id="IPR006680">
    <property type="entry name" value="Amidohydro-rel"/>
</dbReference>
<dbReference type="PANTHER" id="PTHR43794">
    <property type="entry name" value="AMINOHYDROLASE SSNA-RELATED"/>
    <property type="match status" value="1"/>
</dbReference>
<dbReference type="Proteomes" id="UP001595632">
    <property type="component" value="Unassembled WGS sequence"/>
</dbReference>
<sequence>MRRVIRSAAIVSMDDGIGTLPQGDILLEDDRIVAVAPSIDVDDAEEIDARHMIAIPGLVNAHNHLWHTILRGVGGDFVGSDYYKYLQGGLAPLYTPEDLHVALRFGALAQIDGGTTTHFEWCHNTRTPDHTDAAIDGLLKAGIRGVFGHGTLKPEPKPGEPHFSEVPHPRAEVERIRSGALASDDLLGLALCILGPDYSTMEVCRQDFALARELDVVSSAHIWGRGNRMVLGGYKTLAAEGLIPPKHNAVHGNYIDDEEIRVLVEHGATITATPPAEIRGHGRPPLVSRVAAAGGRPSIGNDGEMCFVGNMFETMRLSLQVQRLYDNIAQQQANDAASATAGQPGNLKTIGTGGSVFDVTSVKTLDALRWATLNNAAVMGLDHKVGSLTPGKQADIVMLRRRDMNLAPAISPLDTVVAFANCNNVDTVMIAGKIRKQAGRLVDEPDLETLQDEIVERSLRLIDEAGFPELIR</sequence>
<feature type="domain" description="Amidohydrolase-related" evidence="2">
    <location>
        <begin position="53"/>
        <end position="337"/>
    </location>
</feature>
<evidence type="ECO:0000259" key="2">
    <source>
        <dbReference type="Pfam" id="PF01979"/>
    </source>
</evidence>
<dbReference type="SUPFAM" id="SSF51338">
    <property type="entry name" value="Composite domain of metallo-dependent hydrolases"/>
    <property type="match status" value="1"/>
</dbReference>
<evidence type="ECO:0000256" key="1">
    <source>
        <dbReference type="ARBA" id="ARBA00006745"/>
    </source>
</evidence>
<dbReference type="Gene3D" id="3.20.20.140">
    <property type="entry name" value="Metal-dependent hydrolases"/>
    <property type="match status" value="1"/>
</dbReference>
<dbReference type="InterPro" id="IPR050287">
    <property type="entry name" value="MTA/SAH_deaminase"/>
</dbReference>
<accession>A0ABV7GHP0</accession>
<proteinExistence type="inferred from homology"/>
<organism evidence="3 4">
    <name type="scientific">Psychromarinibacter halotolerans</name>
    <dbReference type="NCBI Taxonomy" id="1775175"/>
    <lineage>
        <taxon>Bacteria</taxon>
        <taxon>Pseudomonadati</taxon>
        <taxon>Pseudomonadota</taxon>
        <taxon>Alphaproteobacteria</taxon>
        <taxon>Rhodobacterales</taxon>
        <taxon>Paracoccaceae</taxon>
        <taxon>Psychromarinibacter</taxon>
    </lineage>
</organism>
<dbReference type="InterPro" id="IPR011059">
    <property type="entry name" value="Metal-dep_hydrolase_composite"/>
</dbReference>
<dbReference type="Pfam" id="PF01979">
    <property type="entry name" value="Amidohydro_1"/>
    <property type="match status" value="2"/>
</dbReference>
<reference evidence="4" key="1">
    <citation type="journal article" date="2019" name="Int. J. Syst. Evol. Microbiol.">
        <title>The Global Catalogue of Microorganisms (GCM) 10K type strain sequencing project: providing services to taxonomists for standard genome sequencing and annotation.</title>
        <authorList>
            <consortium name="The Broad Institute Genomics Platform"/>
            <consortium name="The Broad Institute Genome Sequencing Center for Infectious Disease"/>
            <person name="Wu L."/>
            <person name="Ma J."/>
        </authorList>
    </citation>
    <scope>NUCLEOTIDE SEQUENCE [LARGE SCALE GENOMIC DNA]</scope>
    <source>
        <strain evidence="4">KCTC 52366</strain>
    </source>
</reference>
<dbReference type="SUPFAM" id="SSF51556">
    <property type="entry name" value="Metallo-dependent hydrolases"/>
    <property type="match status" value="1"/>
</dbReference>
<dbReference type="NCBIfam" id="NF006056">
    <property type="entry name" value="PRK08204.1"/>
    <property type="match status" value="1"/>
</dbReference>
<keyword evidence="4" id="KW-1185">Reference proteome</keyword>
<comment type="caution">
    <text evidence="3">The sequence shown here is derived from an EMBL/GenBank/DDBJ whole genome shotgun (WGS) entry which is preliminary data.</text>
</comment>
<gene>
    <name evidence="3" type="ORF">ACFOGP_00045</name>
</gene>
<name>A0ABV7GHP0_9RHOB</name>
<protein>
    <submittedName>
        <fullName evidence="3">Amidohydrolase family protein</fullName>
    </submittedName>
</protein>
<dbReference type="EMBL" id="JBHRTB010000001">
    <property type="protein sequence ID" value="MFC3141079.1"/>
    <property type="molecule type" value="Genomic_DNA"/>
</dbReference>
<dbReference type="InterPro" id="IPR032466">
    <property type="entry name" value="Metal_Hydrolase"/>
</dbReference>
<dbReference type="RefSeq" id="WP_379559716.1">
    <property type="nucleotide sequence ID" value="NZ_JBHRTB010000001.1"/>
</dbReference>
<evidence type="ECO:0000313" key="3">
    <source>
        <dbReference type="EMBL" id="MFC3141079.1"/>
    </source>
</evidence>
<feature type="domain" description="Amidohydrolase-related" evidence="2">
    <location>
        <begin position="361"/>
        <end position="434"/>
    </location>
</feature>